<protein>
    <submittedName>
        <fullName evidence="1">Uncharacterized protein</fullName>
    </submittedName>
</protein>
<dbReference type="Proteomes" id="UP000031668">
    <property type="component" value="Unassembled WGS sequence"/>
</dbReference>
<evidence type="ECO:0000313" key="1">
    <source>
        <dbReference type="EMBL" id="KII69902.1"/>
    </source>
</evidence>
<dbReference type="OrthoDB" id="5984690at2759"/>
<reference evidence="1 2" key="1">
    <citation type="journal article" date="2014" name="Genome Biol. Evol.">
        <title>The genome of the myxosporean Thelohanellus kitauei shows adaptations to nutrient acquisition within its fish host.</title>
        <authorList>
            <person name="Yang Y."/>
            <person name="Xiong J."/>
            <person name="Zhou Z."/>
            <person name="Huo F."/>
            <person name="Miao W."/>
            <person name="Ran C."/>
            <person name="Liu Y."/>
            <person name="Zhang J."/>
            <person name="Feng J."/>
            <person name="Wang M."/>
            <person name="Wang M."/>
            <person name="Wang L."/>
            <person name="Yao B."/>
        </authorList>
    </citation>
    <scope>NUCLEOTIDE SEQUENCE [LARGE SCALE GENOMIC DNA]</scope>
    <source>
        <strain evidence="1">Wuqing</strain>
    </source>
</reference>
<sequence length="108" mass="12991">MKCPKCRCPMKIAKIPESKSSDEEEFRCHKQKCRQSRSIMQNSFFASSKMPQQQIIMFIHFWAKMYPHHILEDDFYYSVPTIVDWSRFCRDLTVYYFEINMSTQIGGE</sequence>
<accession>A0A0C2N7I6</accession>
<keyword evidence="2" id="KW-1185">Reference proteome</keyword>
<gene>
    <name evidence="1" type="ORF">RF11_15682</name>
</gene>
<proteinExistence type="predicted"/>
<evidence type="ECO:0000313" key="2">
    <source>
        <dbReference type="Proteomes" id="UP000031668"/>
    </source>
</evidence>
<dbReference type="EMBL" id="JWZT01002253">
    <property type="protein sequence ID" value="KII69902.1"/>
    <property type="molecule type" value="Genomic_DNA"/>
</dbReference>
<name>A0A0C2N7I6_THEKT</name>
<dbReference type="AlphaFoldDB" id="A0A0C2N7I6"/>
<comment type="caution">
    <text evidence="1">The sequence shown here is derived from an EMBL/GenBank/DDBJ whole genome shotgun (WGS) entry which is preliminary data.</text>
</comment>
<organism evidence="1 2">
    <name type="scientific">Thelohanellus kitauei</name>
    <name type="common">Myxosporean</name>
    <dbReference type="NCBI Taxonomy" id="669202"/>
    <lineage>
        <taxon>Eukaryota</taxon>
        <taxon>Metazoa</taxon>
        <taxon>Cnidaria</taxon>
        <taxon>Myxozoa</taxon>
        <taxon>Myxosporea</taxon>
        <taxon>Bivalvulida</taxon>
        <taxon>Platysporina</taxon>
        <taxon>Myxobolidae</taxon>
        <taxon>Thelohanellus</taxon>
    </lineage>
</organism>